<dbReference type="PANTHER" id="PTHR34365:SF7">
    <property type="entry name" value="GLYCINE-RICH DOMAIN-CONTAINING PROTEIN 1"/>
    <property type="match status" value="1"/>
</dbReference>
<name>A0AAJ0BTF6_9PEZI</name>
<accession>A0AAJ0BTF6</accession>
<dbReference type="Proteomes" id="UP001244011">
    <property type="component" value="Unassembled WGS sequence"/>
</dbReference>
<feature type="region of interest" description="Disordered" evidence="1">
    <location>
        <begin position="1"/>
        <end position="54"/>
    </location>
</feature>
<sequence>MSSLFKKGKLAKASSSTTTRAAAPPSYGASANDQSVRDDQTLTLEEEEGEGGEGVSLTAAFENLKLPATPQDPDVDTCLAHLKLLFAIQTMKEEIGYTDGIWGIWDTRADGPAPEGSDTADAAKNVKNANDGRLAILSKLREKRWALFVARAVDRYEAWWDSLPSSGALLQHDMVTPFSPKYTGFADKPGSFEMWNDTMLPPLDVLMVWHAHMLNPRSFFEDCMRRGLRQLWTSGMPWRLINSSINIDFVYKVSDDCKAAWVGRTGHSWDSIDDPFFKSLNCPACKTLVSIPWTTCGVDENYSGEQLPGILGNGYGDGSLLFTCPACAVFIDKELLSVSRFCKDTEALLARQRPMPGTILEPSSGMPETVPGWHLGANRMFPRTFPNRMLQHVLRIQIIDLIKPGMTPHPTMATVRDMIEQVLASNAAIRTIDGLTGVNMAVRRYRLDPAARLSVRKMMRCYWENFSPFALDLCGAVIRQGSFIEKMITIDWLHSPSASNTMARLLAKYHRFFGIMAAHPTKVAVPTLDVDLAWHTHQLSPSSYYVYSIMRTSKLIDHDDKIEESALSTSFEWTSKVYQETYGEVYSECTCWYCEAIRTTHISPLGKVLGISKHEKVAESFHNSGAASLCPPDRSAHISAHNAVKAPDHPTAAAPMRAGGNNSSLRVQVQAQMRAAHRRRLDEAYARARRRADKKGRRLPPRDEYYHHWGYPYAAYGPYMYPLWLAPGMYYAWPPGYVAGCGAGAWAACAAGSCGGGVAAGACGGAGGCGGVSGGHGGGGGGGCGGGGCGGGGGDGGG</sequence>
<reference evidence="2" key="1">
    <citation type="submission" date="2023-06" db="EMBL/GenBank/DDBJ databases">
        <title>Genome-scale phylogeny and comparative genomics of the fungal order Sordariales.</title>
        <authorList>
            <consortium name="Lawrence Berkeley National Laboratory"/>
            <person name="Hensen N."/>
            <person name="Bonometti L."/>
            <person name="Westerberg I."/>
            <person name="Brannstrom I.O."/>
            <person name="Guillou S."/>
            <person name="Cros-Aarteil S."/>
            <person name="Calhoun S."/>
            <person name="Haridas S."/>
            <person name="Kuo A."/>
            <person name="Mondo S."/>
            <person name="Pangilinan J."/>
            <person name="Riley R."/>
            <person name="Labutti K."/>
            <person name="Andreopoulos B."/>
            <person name="Lipzen A."/>
            <person name="Chen C."/>
            <person name="Yanf M."/>
            <person name="Daum C."/>
            <person name="Ng V."/>
            <person name="Clum A."/>
            <person name="Steindorff A."/>
            <person name="Ohm R."/>
            <person name="Martin F."/>
            <person name="Silar P."/>
            <person name="Natvig D."/>
            <person name="Lalanne C."/>
            <person name="Gautier V."/>
            <person name="Ament-Velasquez S.L."/>
            <person name="Kruys A."/>
            <person name="Hutchinson M.I."/>
            <person name="Powell A.J."/>
            <person name="Barry K."/>
            <person name="Miller A.N."/>
            <person name="Grigoriev I.V."/>
            <person name="Debuchy R."/>
            <person name="Gladieux P."/>
            <person name="Thoren M.H."/>
            <person name="Johannesson H."/>
        </authorList>
    </citation>
    <scope>NUCLEOTIDE SEQUENCE</scope>
    <source>
        <strain evidence="2">8032-3</strain>
    </source>
</reference>
<keyword evidence="3" id="KW-1185">Reference proteome</keyword>
<feature type="compositionally biased region" description="Low complexity" evidence="1">
    <location>
        <begin position="11"/>
        <end position="23"/>
    </location>
</feature>
<dbReference type="Pfam" id="PF07173">
    <property type="entry name" value="GRDP-like"/>
    <property type="match status" value="1"/>
</dbReference>
<protein>
    <recommendedName>
        <fullName evidence="4">Alpha-ketoglutarate-dependent sulfonate dioxygenase</fullName>
    </recommendedName>
</protein>
<dbReference type="RefSeq" id="XP_060279296.1">
    <property type="nucleotide sequence ID" value="XM_060432011.1"/>
</dbReference>
<evidence type="ECO:0000313" key="3">
    <source>
        <dbReference type="Proteomes" id="UP001244011"/>
    </source>
</evidence>
<evidence type="ECO:0000256" key="1">
    <source>
        <dbReference type="SAM" id="MobiDB-lite"/>
    </source>
</evidence>
<dbReference type="EMBL" id="MU839030">
    <property type="protein sequence ID" value="KAK1763083.1"/>
    <property type="molecule type" value="Genomic_DNA"/>
</dbReference>
<dbReference type="PANTHER" id="PTHR34365">
    <property type="entry name" value="ENOLASE (DUF1399)"/>
    <property type="match status" value="1"/>
</dbReference>
<organism evidence="2 3">
    <name type="scientific">Phialemonium atrogriseum</name>
    <dbReference type="NCBI Taxonomy" id="1093897"/>
    <lineage>
        <taxon>Eukaryota</taxon>
        <taxon>Fungi</taxon>
        <taxon>Dikarya</taxon>
        <taxon>Ascomycota</taxon>
        <taxon>Pezizomycotina</taxon>
        <taxon>Sordariomycetes</taxon>
        <taxon>Sordariomycetidae</taxon>
        <taxon>Cephalothecales</taxon>
        <taxon>Cephalothecaceae</taxon>
        <taxon>Phialemonium</taxon>
    </lineage>
</organism>
<dbReference type="InterPro" id="IPR009836">
    <property type="entry name" value="GRDP-like"/>
</dbReference>
<proteinExistence type="predicted"/>
<dbReference type="GeneID" id="85315198"/>
<feature type="compositionally biased region" description="Basic residues" evidence="1">
    <location>
        <begin position="1"/>
        <end position="10"/>
    </location>
</feature>
<dbReference type="AlphaFoldDB" id="A0AAJ0BTF6"/>
<gene>
    <name evidence="2" type="ORF">QBC33DRAFT_598914</name>
</gene>
<evidence type="ECO:0008006" key="4">
    <source>
        <dbReference type="Google" id="ProtNLM"/>
    </source>
</evidence>
<comment type="caution">
    <text evidence="2">The sequence shown here is derived from an EMBL/GenBank/DDBJ whole genome shotgun (WGS) entry which is preliminary data.</text>
</comment>
<evidence type="ECO:0000313" key="2">
    <source>
        <dbReference type="EMBL" id="KAK1763083.1"/>
    </source>
</evidence>